<evidence type="ECO:0000313" key="15">
    <source>
        <dbReference type="Proteomes" id="UP000054498"/>
    </source>
</evidence>
<dbReference type="GO" id="GO:0000226">
    <property type="term" value="P:microtubule cytoskeleton organization"/>
    <property type="evidence" value="ECO:0007669"/>
    <property type="project" value="UniProtKB-ARBA"/>
</dbReference>
<feature type="region of interest" description="Disordered" evidence="12">
    <location>
        <begin position="350"/>
        <end position="385"/>
    </location>
</feature>
<dbReference type="RefSeq" id="XP_013902142.1">
    <property type="nucleotide sequence ID" value="XM_014046688.1"/>
</dbReference>
<dbReference type="FunFam" id="1.10.418.30:FF:000002">
    <property type="entry name" value="NDC80, kinetochore complex component"/>
    <property type="match status" value="1"/>
</dbReference>
<comment type="subcellular location">
    <subcellularLocation>
        <location evidence="10">Chromosome</location>
        <location evidence="10">Centromere</location>
        <location evidence="10">Kinetochore</location>
    </subcellularLocation>
    <subcellularLocation>
        <location evidence="10">Nucleus</location>
    </subcellularLocation>
</comment>
<evidence type="ECO:0000256" key="8">
    <source>
        <dbReference type="ARBA" id="ARBA00023306"/>
    </source>
</evidence>
<accession>A0A0D2JWS7</accession>
<evidence type="ECO:0000256" key="10">
    <source>
        <dbReference type="RuleBase" id="RU368072"/>
    </source>
</evidence>
<dbReference type="InterPro" id="IPR055260">
    <property type="entry name" value="Ndc80_CH"/>
</dbReference>
<dbReference type="KEGG" id="mng:MNEG_4835"/>
<feature type="compositionally biased region" description="Low complexity" evidence="12">
    <location>
        <begin position="356"/>
        <end position="385"/>
    </location>
</feature>
<sequence length="515" mass="56828">MLDRRSSAFGKGGAGLKADPRPLGDKNFLNACIRTVITYLSTHGYPYAVSPKILTSPTGKDFAQIVQFLFQRFDPSMKVFGKVEDEVPLFFKRLNYPFQISKSALFAVGSPHSWPSVLAALTWLVELLNYEEKAEEAAADPAGPGSLDSDRQRSERAFYEYVAGSYRSFLSGDDVRCAQADEEMLGQIRDREGALTSELERLRESSDALGRTLESLRTAPSPLVAATAARDECSRDKAKFEAALENMRAAKVTCARKVEERKAELTSRKQQLADILQENDQLRAQIANQSLSRADVNRLLAERGKLKGVLDSVVEAREGLERRAYEQELKVERSLKELEESVRQYNLAAHSGGGANASSGGRDRSNSAGGNSSGGRRQQQQQRARLALIPASAKRAGGTNFELSVSRGEEAPQGLVGADIKGSIKPGLVALRERYRGRARDLAEDGLGLAEQLDAAREAVRERAEDEANAKLQVQRLEVAYRALRDELDGDMRTTGEQADRIKWCLFECWVPQQP</sequence>
<comment type="function">
    <text evidence="10">Acts as a component of the essential kinetochore-associated NDC80 complex, which is required for chromosome segregation and spindle checkpoint activity.</text>
</comment>
<dbReference type="GO" id="GO:0005634">
    <property type="term" value="C:nucleus"/>
    <property type="evidence" value="ECO:0007669"/>
    <property type="project" value="UniProtKB-SubCell"/>
</dbReference>
<dbReference type="PANTHER" id="PTHR10643:SF2">
    <property type="entry name" value="KINETOCHORE PROTEIN NDC80 HOMOLOG"/>
    <property type="match status" value="1"/>
</dbReference>
<evidence type="ECO:0000256" key="5">
    <source>
        <dbReference type="ARBA" id="ARBA00022838"/>
    </source>
</evidence>
<keyword evidence="2 10" id="KW-0158">Chromosome</keyword>
<comment type="subunit">
    <text evidence="10">Component of the NDC80 complex.</text>
</comment>
<keyword evidence="3 10" id="KW-0132">Cell division</keyword>
<keyword evidence="9 10" id="KW-0137">Centromere</keyword>
<dbReference type="Gene3D" id="1.10.418.30">
    <property type="entry name" value="Ncd80 complex, Ncd80 subunit"/>
    <property type="match status" value="1"/>
</dbReference>
<dbReference type="OrthoDB" id="7459479at2759"/>
<proteinExistence type="inferred from homology"/>
<evidence type="ECO:0000256" key="2">
    <source>
        <dbReference type="ARBA" id="ARBA00022454"/>
    </source>
</evidence>
<dbReference type="GO" id="GO:0005737">
    <property type="term" value="C:cytoplasm"/>
    <property type="evidence" value="ECO:0007669"/>
    <property type="project" value="UniProtKB-ARBA"/>
</dbReference>
<dbReference type="GO" id="GO:0051315">
    <property type="term" value="P:attachment of mitotic spindle microtubules to kinetochore"/>
    <property type="evidence" value="ECO:0007669"/>
    <property type="project" value="UniProtKB-UniRule"/>
</dbReference>
<keyword evidence="8 10" id="KW-0131">Cell cycle</keyword>
<organism evidence="14 15">
    <name type="scientific">Monoraphidium neglectum</name>
    <dbReference type="NCBI Taxonomy" id="145388"/>
    <lineage>
        <taxon>Eukaryota</taxon>
        <taxon>Viridiplantae</taxon>
        <taxon>Chlorophyta</taxon>
        <taxon>core chlorophytes</taxon>
        <taxon>Chlorophyceae</taxon>
        <taxon>CS clade</taxon>
        <taxon>Sphaeropleales</taxon>
        <taxon>Selenastraceae</taxon>
        <taxon>Monoraphidium</taxon>
    </lineage>
</organism>
<feature type="domain" description="Kinetochore protein Ndc80 CH" evidence="13">
    <location>
        <begin position="15"/>
        <end position="132"/>
    </location>
</feature>
<feature type="coiled-coil region" evidence="11">
    <location>
        <begin position="450"/>
        <end position="487"/>
    </location>
</feature>
<dbReference type="InterPro" id="IPR005550">
    <property type="entry name" value="Kinetochore_Ndc80"/>
</dbReference>
<evidence type="ECO:0000259" key="13">
    <source>
        <dbReference type="Pfam" id="PF03801"/>
    </source>
</evidence>
<evidence type="ECO:0000256" key="3">
    <source>
        <dbReference type="ARBA" id="ARBA00022618"/>
    </source>
</evidence>
<dbReference type="Proteomes" id="UP000054498">
    <property type="component" value="Unassembled WGS sequence"/>
</dbReference>
<evidence type="ECO:0000256" key="12">
    <source>
        <dbReference type="SAM" id="MobiDB-lite"/>
    </source>
</evidence>
<evidence type="ECO:0000256" key="7">
    <source>
        <dbReference type="ARBA" id="ARBA00023242"/>
    </source>
</evidence>
<keyword evidence="15" id="KW-1185">Reference proteome</keyword>
<keyword evidence="4 10" id="KW-0498">Mitosis</keyword>
<evidence type="ECO:0000256" key="6">
    <source>
        <dbReference type="ARBA" id="ARBA00023054"/>
    </source>
</evidence>
<dbReference type="InterPro" id="IPR038273">
    <property type="entry name" value="Ndc80_sf"/>
</dbReference>
<dbReference type="GeneID" id="25737712"/>
<dbReference type="STRING" id="145388.A0A0D2JWS7"/>
<evidence type="ECO:0000256" key="11">
    <source>
        <dbReference type="SAM" id="Coils"/>
    </source>
</evidence>
<keyword evidence="6 11" id="KW-0175">Coiled coil</keyword>
<dbReference type="EMBL" id="KK100910">
    <property type="protein sequence ID" value="KIZ03123.1"/>
    <property type="molecule type" value="Genomic_DNA"/>
</dbReference>
<keyword evidence="7 10" id="KW-0539">Nucleus</keyword>
<comment type="similarity">
    <text evidence="1 10">Belongs to the NDC80/HEC1 family.</text>
</comment>
<evidence type="ECO:0000313" key="14">
    <source>
        <dbReference type="EMBL" id="KIZ03123.1"/>
    </source>
</evidence>
<keyword evidence="5 10" id="KW-0995">Kinetochore</keyword>
<dbReference type="GO" id="GO:0031262">
    <property type="term" value="C:Ndc80 complex"/>
    <property type="evidence" value="ECO:0007669"/>
    <property type="project" value="UniProtKB-UniRule"/>
</dbReference>
<dbReference type="Pfam" id="PF03801">
    <property type="entry name" value="Ndc80_HEC"/>
    <property type="match status" value="1"/>
</dbReference>
<feature type="coiled-coil region" evidence="11">
    <location>
        <begin position="199"/>
        <end position="292"/>
    </location>
</feature>
<dbReference type="GO" id="GO:0005815">
    <property type="term" value="C:microtubule organizing center"/>
    <property type="evidence" value="ECO:0007669"/>
    <property type="project" value="UniProtKB-ARBA"/>
</dbReference>
<evidence type="ECO:0000256" key="1">
    <source>
        <dbReference type="ARBA" id="ARBA00007050"/>
    </source>
</evidence>
<dbReference type="GO" id="GO:0051301">
    <property type="term" value="P:cell division"/>
    <property type="evidence" value="ECO:0007669"/>
    <property type="project" value="UniProtKB-UniRule"/>
</dbReference>
<evidence type="ECO:0000256" key="9">
    <source>
        <dbReference type="ARBA" id="ARBA00023328"/>
    </source>
</evidence>
<dbReference type="AlphaFoldDB" id="A0A0D2JWS7"/>
<reference evidence="14 15" key="1">
    <citation type="journal article" date="2013" name="BMC Genomics">
        <title>Reconstruction of the lipid metabolism for the microalga Monoraphidium neglectum from its genome sequence reveals characteristics suitable for biofuel production.</title>
        <authorList>
            <person name="Bogen C."/>
            <person name="Al-Dilaimi A."/>
            <person name="Albersmeier A."/>
            <person name="Wichmann J."/>
            <person name="Grundmann M."/>
            <person name="Rupp O."/>
            <person name="Lauersen K.J."/>
            <person name="Blifernez-Klassen O."/>
            <person name="Kalinowski J."/>
            <person name="Goesmann A."/>
            <person name="Mussgnug J.H."/>
            <person name="Kruse O."/>
        </authorList>
    </citation>
    <scope>NUCLEOTIDE SEQUENCE [LARGE SCALE GENOMIC DNA]</scope>
    <source>
        <strain evidence="14 15">SAG 48.87</strain>
    </source>
</reference>
<protein>
    <recommendedName>
        <fullName evidence="10">Kinetochore protein NDC80</fullName>
    </recommendedName>
</protein>
<dbReference type="PANTHER" id="PTHR10643">
    <property type="entry name" value="KINETOCHORE PROTEIN NDC80"/>
    <property type="match status" value="1"/>
</dbReference>
<evidence type="ECO:0000256" key="4">
    <source>
        <dbReference type="ARBA" id="ARBA00022776"/>
    </source>
</evidence>
<name>A0A0D2JWS7_9CHLO</name>
<gene>
    <name evidence="14" type="ORF">MNEG_4835</name>
</gene>